<dbReference type="EMBL" id="CYZT01000003">
    <property type="protein sequence ID" value="CUN57595.1"/>
    <property type="molecule type" value="Genomic_DNA"/>
</dbReference>
<organism evidence="6 7">
    <name type="scientific">Flavonifractor plautii</name>
    <name type="common">Fusobacterium plautii</name>
    <dbReference type="NCBI Taxonomy" id="292800"/>
    <lineage>
        <taxon>Bacteria</taxon>
        <taxon>Bacillati</taxon>
        <taxon>Bacillota</taxon>
        <taxon>Clostridia</taxon>
        <taxon>Eubacteriales</taxon>
        <taxon>Oscillospiraceae</taxon>
        <taxon>Flavonifractor</taxon>
    </lineage>
</organism>
<dbReference type="Gene3D" id="3.30.450.40">
    <property type="match status" value="1"/>
</dbReference>
<evidence type="ECO:0000313" key="6">
    <source>
        <dbReference type="EMBL" id="CUN57595.1"/>
    </source>
</evidence>
<dbReference type="GO" id="GO:0003700">
    <property type="term" value="F:DNA-binding transcription factor activity"/>
    <property type="evidence" value="ECO:0007669"/>
    <property type="project" value="TreeGrafter"/>
</dbReference>
<proteinExistence type="predicted"/>
<dbReference type="PROSITE" id="PS51077">
    <property type="entry name" value="HTH_ICLR"/>
    <property type="match status" value="1"/>
</dbReference>
<gene>
    <name evidence="6" type="primary">kdgR_1</name>
    <name evidence="6" type="ORF">ERS852411_00128</name>
</gene>
<keyword evidence="3" id="KW-0804">Transcription</keyword>
<feature type="domain" description="IclR-ED" evidence="5">
    <location>
        <begin position="71"/>
        <end position="251"/>
    </location>
</feature>
<protein>
    <submittedName>
        <fullName evidence="6">Pectin degradation repressor protein kdgR</fullName>
    </submittedName>
</protein>
<dbReference type="GO" id="GO:0003677">
    <property type="term" value="F:DNA binding"/>
    <property type="evidence" value="ECO:0007669"/>
    <property type="project" value="UniProtKB-KW"/>
</dbReference>
<dbReference type="InterPro" id="IPR036390">
    <property type="entry name" value="WH_DNA-bd_sf"/>
</dbReference>
<dbReference type="GO" id="GO:0045892">
    <property type="term" value="P:negative regulation of DNA-templated transcription"/>
    <property type="evidence" value="ECO:0007669"/>
    <property type="project" value="TreeGrafter"/>
</dbReference>
<evidence type="ECO:0000259" key="4">
    <source>
        <dbReference type="PROSITE" id="PS51077"/>
    </source>
</evidence>
<feature type="domain" description="HTH iclR-type" evidence="4">
    <location>
        <begin position="6"/>
        <end position="70"/>
    </location>
</feature>
<dbReference type="InterPro" id="IPR036388">
    <property type="entry name" value="WH-like_DNA-bd_sf"/>
</dbReference>
<dbReference type="PROSITE" id="PS51078">
    <property type="entry name" value="ICLR_ED"/>
    <property type="match status" value="1"/>
</dbReference>
<dbReference type="InterPro" id="IPR005471">
    <property type="entry name" value="Tscrpt_reg_IclR_N"/>
</dbReference>
<sequence>MANIGHRSTQRVMEILELIAFSGVEDGFSLTQVATVLKCPKSSISPILHTLAAGGYLSYDQAQMKYTIGRRLFEVGNTYLNNDDFYVQTLAIMRKVVDLCSESCHLAELRDDNVLYLLKVDSPEPIRMFSAPGKRLPANTTALGKALLSKSTYQQLESRFPNGLPQITPHTITSLDELYKQLLTVRQTGFAYEKEENSEFVQCIAVPIEKEEMPVMALSVSIPTFRYTEEKGERIKLLLQDARQEIERLLV</sequence>
<keyword evidence="1" id="KW-0805">Transcription regulation</keyword>
<dbReference type="Pfam" id="PF01614">
    <property type="entry name" value="IclR_C"/>
    <property type="match status" value="1"/>
</dbReference>
<reference evidence="6 7" key="1">
    <citation type="submission" date="2015-09" db="EMBL/GenBank/DDBJ databases">
        <authorList>
            <consortium name="Pathogen Informatics"/>
        </authorList>
    </citation>
    <scope>NUCLEOTIDE SEQUENCE [LARGE SCALE GENOMIC DNA]</scope>
    <source>
        <strain evidence="6 7">2789STDY5608854</strain>
    </source>
</reference>
<dbReference type="InterPro" id="IPR029016">
    <property type="entry name" value="GAF-like_dom_sf"/>
</dbReference>
<dbReference type="Pfam" id="PF09339">
    <property type="entry name" value="HTH_IclR"/>
    <property type="match status" value="1"/>
</dbReference>
<dbReference type="PANTHER" id="PTHR30136:SF35">
    <property type="entry name" value="HTH-TYPE TRANSCRIPTIONAL REGULATOR RV1719"/>
    <property type="match status" value="1"/>
</dbReference>
<dbReference type="AlphaFoldDB" id="A0A173Y3U4"/>
<dbReference type="SUPFAM" id="SSF55781">
    <property type="entry name" value="GAF domain-like"/>
    <property type="match status" value="1"/>
</dbReference>
<dbReference type="InterPro" id="IPR050707">
    <property type="entry name" value="HTH_MetabolicPath_Reg"/>
</dbReference>
<dbReference type="InterPro" id="IPR014757">
    <property type="entry name" value="Tscrpt_reg_IclR_C"/>
</dbReference>
<dbReference type="SUPFAM" id="SSF46785">
    <property type="entry name" value="Winged helix' DNA-binding domain"/>
    <property type="match status" value="1"/>
</dbReference>
<evidence type="ECO:0000256" key="1">
    <source>
        <dbReference type="ARBA" id="ARBA00023015"/>
    </source>
</evidence>
<evidence type="ECO:0000256" key="2">
    <source>
        <dbReference type="ARBA" id="ARBA00023125"/>
    </source>
</evidence>
<dbReference type="SMART" id="SM00346">
    <property type="entry name" value="HTH_ICLR"/>
    <property type="match status" value="1"/>
</dbReference>
<dbReference type="RefSeq" id="WP_035301227.1">
    <property type="nucleotide sequence ID" value="NZ_CAAKOI010000398.1"/>
</dbReference>
<evidence type="ECO:0000256" key="3">
    <source>
        <dbReference type="ARBA" id="ARBA00023163"/>
    </source>
</evidence>
<dbReference type="Gene3D" id="1.10.10.10">
    <property type="entry name" value="Winged helix-like DNA-binding domain superfamily/Winged helix DNA-binding domain"/>
    <property type="match status" value="1"/>
</dbReference>
<accession>A0A173Y3U4</accession>
<evidence type="ECO:0000313" key="7">
    <source>
        <dbReference type="Proteomes" id="UP000095746"/>
    </source>
</evidence>
<name>A0A173Y3U4_FLAPL</name>
<keyword evidence="2" id="KW-0238">DNA-binding</keyword>
<dbReference type="PANTHER" id="PTHR30136">
    <property type="entry name" value="HELIX-TURN-HELIX TRANSCRIPTIONAL REGULATOR, ICLR FAMILY"/>
    <property type="match status" value="1"/>
</dbReference>
<evidence type="ECO:0000259" key="5">
    <source>
        <dbReference type="PROSITE" id="PS51078"/>
    </source>
</evidence>
<dbReference type="Proteomes" id="UP000095746">
    <property type="component" value="Unassembled WGS sequence"/>
</dbReference>